<dbReference type="AlphaFoldDB" id="A0A6A4SV25"/>
<evidence type="ECO:0000256" key="3">
    <source>
        <dbReference type="ARBA" id="ARBA00023125"/>
    </source>
</evidence>
<evidence type="ECO:0000259" key="9">
    <source>
        <dbReference type="PROSITE" id="PS50217"/>
    </source>
</evidence>
<dbReference type="PROSITE" id="PS00036">
    <property type="entry name" value="BZIP_BASIC"/>
    <property type="match status" value="1"/>
</dbReference>
<feature type="compositionally biased region" description="Low complexity" evidence="7">
    <location>
        <begin position="553"/>
        <end position="572"/>
    </location>
</feature>
<feature type="region of interest" description="Disordered" evidence="7">
    <location>
        <begin position="391"/>
        <end position="449"/>
    </location>
</feature>
<keyword evidence="6" id="KW-0863">Zinc-finger</keyword>
<keyword evidence="6" id="KW-0862">Zinc</keyword>
<dbReference type="CDD" id="cd14694">
    <property type="entry name" value="bZIP_NFIL3"/>
    <property type="match status" value="1"/>
</dbReference>
<evidence type="ECO:0000256" key="4">
    <source>
        <dbReference type="ARBA" id="ARBA00023163"/>
    </source>
</evidence>
<dbReference type="InterPro" id="IPR036236">
    <property type="entry name" value="Znf_C2H2_sf"/>
</dbReference>
<evidence type="ECO:0000313" key="10">
    <source>
        <dbReference type="EMBL" id="KAF0037803.1"/>
    </source>
</evidence>
<comment type="caution">
    <text evidence="10">The sequence shown here is derived from an EMBL/GenBank/DDBJ whole genome shotgun (WGS) entry which is preliminary data.</text>
</comment>
<feature type="region of interest" description="Disordered" evidence="7">
    <location>
        <begin position="35"/>
        <end position="63"/>
    </location>
</feature>
<name>A0A6A4SV25_SCOMX</name>
<organism evidence="10 11">
    <name type="scientific">Scophthalmus maximus</name>
    <name type="common">Turbot</name>
    <name type="synonym">Psetta maxima</name>
    <dbReference type="NCBI Taxonomy" id="52904"/>
    <lineage>
        <taxon>Eukaryota</taxon>
        <taxon>Metazoa</taxon>
        <taxon>Chordata</taxon>
        <taxon>Craniata</taxon>
        <taxon>Vertebrata</taxon>
        <taxon>Euteleostomi</taxon>
        <taxon>Actinopterygii</taxon>
        <taxon>Neopterygii</taxon>
        <taxon>Teleostei</taxon>
        <taxon>Neoteleostei</taxon>
        <taxon>Acanthomorphata</taxon>
        <taxon>Carangaria</taxon>
        <taxon>Pleuronectiformes</taxon>
        <taxon>Pleuronectoidei</taxon>
        <taxon>Scophthalmidae</taxon>
        <taxon>Scophthalmus</taxon>
    </lineage>
</organism>
<dbReference type="GO" id="GO:0005634">
    <property type="term" value="C:nucleus"/>
    <property type="evidence" value="ECO:0007669"/>
    <property type="project" value="TreeGrafter"/>
</dbReference>
<evidence type="ECO:0000256" key="1">
    <source>
        <dbReference type="ARBA" id="ARBA00006079"/>
    </source>
</evidence>
<feature type="region of interest" description="Disordered" evidence="7">
    <location>
        <begin position="268"/>
        <end position="291"/>
    </location>
</feature>
<keyword evidence="6" id="KW-0479">Metal-binding</keyword>
<dbReference type="Gene3D" id="1.20.5.170">
    <property type="match status" value="1"/>
</dbReference>
<dbReference type="Proteomes" id="UP000438429">
    <property type="component" value="Unassembled WGS sequence"/>
</dbReference>
<evidence type="ECO:0000259" key="8">
    <source>
        <dbReference type="PROSITE" id="PS50157"/>
    </source>
</evidence>
<dbReference type="Pfam" id="PF07716">
    <property type="entry name" value="bZIP_2"/>
    <property type="match status" value="1"/>
</dbReference>
<feature type="region of interest" description="Disordered" evidence="7">
    <location>
        <begin position="546"/>
        <end position="728"/>
    </location>
</feature>
<feature type="domain" description="C2H2-type" evidence="8">
    <location>
        <begin position="292"/>
        <end position="321"/>
    </location>
</feature>
<dbReference type="GO" id="GO:0007623">
    <property type="term" value="P:circadian rhythm"/>
    <property type="evidence" value="ECO:0007669"/>
    <property type="project" value="TreeGrafter"/>
</dbReference>
<feature type="compositionally biased region" description="Low complexity" evidence="7">
    <location>
        <begin position="44"/>
        <end position="63"/>
    </location>
</feature>
<keyword evidence="2" id="KW-0805">Transcription regulation</keyword>
<keyword evidence="4" id="KW-0804">Transcription</keyword>
<dbReference type="GO" id="GO:0003700">
    <property type="term" value="F:DNA-binding transcription factor activity"/>
    <property type="evidence" value="ECO:0007669"/>
    <property type="project" value="InterPro"/>
</dbReference>
<sequence length="747" mass="82554">MKGPGEPLFDFLLAEVTQAVLPSFSSFSSLAHSGDNMKVRKSEGGSLPLDSLSDKLSPSSSEQLQLSQNMAEGLLDDDSRASWDIEFLLSDWCNPSPDFNPPLENNDQQLPQLAPYAAYQVTGACKDPPGQECLQVNGGGLVVELLPPAHATTVQPELYHRGYTDEQTGRSPVPSQPGVDQFGFPQGSRGSHNKVASWDFNPYYPQQHPSMVAFPNSRFIPTQAVTPDPRHYNYMPNFGHNPNPFCDYAHSQATSHLPLHQQPLLVRSQLPPTGTEGKRGRKTTGKKRPAIHSCEYPGCSKSYTKSSHLKAHLRTHTVPPPPGYIMSYLSRGYYAGIVCPRHDLSAELFIKRAQQRFDSPLGGAMSFTDEAVSILTSTSQLARTLLGRTFVPQPKENPANAEAMAGSSCDEDNSTRRKREFTPNDKKDEGYWDKRRKNNEAAKRSRERRRANDMVLERRVLGLLEENARLRAELLALKFRFGLVKDSSDVNILPLSVPLCAHPPPSTTHFYQPHNDGPSYLKTQQSASTHQIQPHLPQQAPIYGPRVAGPLLSHSVSEDSGVSTSSSSNMGSPVFFDDTLSDRGGPSPRELVEEPQGYDSHICPLDVNGGQYVHKQDSPDGLRSLPHKLRFKGPSGGSDGGEMSPPSDNRHSEHRIATVGPNIPKGSRRGTGAKSPAARRHARQREPRERNEHPPPSPDDPPTPPSTTDRSTDRQERGEEEEEEEEEKFCFLSFVLFLRFAFGEVSS</sequence>
<protein>
    <recommendedName>
        <fullName evidence="12">BZIP domain-containing protein</fullName>
    </recommendedName>
</protein>
<feature type="compositionally biased region" description="Basic residues" evidence="7">
    <location>
        <begin position="279"/>
        <end position="290"/>
    </location>
</feature>
<comment type="similarity">
    <text evidence="1">Belongs to the bZIP family. NFIL3 subfamily.</text>
</comment>
<dbReference type="SMART" id="SM00355">
    <property type="entry name" value="ZnF_C2H2"/>
    <property type="match status" value="1"/>
</dbReference>
<gene>
    <name evidence="10" type="ORF">F2P81_010677</name>
</gene>
<dbReference type="InterPro" id="IPR013087">
    <property type="entry name" value="Znf_C2H2_type"/>
</dbReference>
<dbReference type="FunFam" id="3.30.160.60:FF:000237">
    <property type="entry name" value="Krueppel-like factor 2"/>
    <property type="match status" value="1"/>
</dbReference>
<dbReference type="GO" id="GO:0008270">
    <property type="term" value="F:zinc ion binding"/>
    <property type="evidence" value="ECO:0007669"/>
    <property type="project" value="UniProtKB-KW"/>
</dbReference>
<dbReference type="PROSITE" id="PS00028">
    <property type="entry name" value="ZINC_FINGER_C2H2_1"/>
    <property type="match status" value="1"/>
</dbReference>
<dbReference type="PANTHER" id="PTHR15284:SF6">
    <property type="entry name" value="HYPOTHETICAL LOC799271-RELATED"/>
    <property type="match status" value="1"/>
</dbReference>
<feature type="compositionally biased region" description="Basic and acidic residues" evidence="7">
    <location>
        <begin position="684"/>
        <end position="693"/>
    </location>
</feature>
<dbReference type="SMART" id="SM00338">
    <property type="entry name" value="BRLZ"/>
    <property type="match status" value="1"/>
</dbReference>
<feature type="compositionally biased region" description="Basic and acidic residues" evidence="7">
    <location>
        <begin position="420"/>
        <end position="449"/>
    </location>
</feature>
<feature type="compositionally biased region" description="Acidic residues" evidence="7">
    <location>
        <begin position="718"/>
        <end position="727"/>
    </location>
</feature>
<accession>A0A6A4SV25</accession>
<keyword evidence="3" id="KW-0238">DNA-binding</keyword>
<evidence type="ECO:0000256" key="6">
    <source>
        <dbReference type="PROSITE-ProRule" id="PRU00042"/>
    </source>
</evidence>
<dbReference type="PANTHER" id="PTHR15284">
    <property type="entry name" value="NUCLEAR FACTOR INTERLEUKIN-3-REGULATED PROTEIN"/>
    <property type="match status" value="1"/>
</dbReference>
<reference evidence="10 11" key="1">
    <citation type="submission" date="2019-06" db="EMBL/GenBank/DDBJ databases">
        <title>Draft genomes of female and male turbot (Scophthalmus maximus).</title>
        <authorList>
            <person name="Xu H."/>
            <person name="Xu X.-W."/>
            <person name="Shao C."/>
            <person name="Chen S."/>
        </authorList>
    </citation>
    <scope>NUCLEOTIDE SEQUENCE [LARGE SCALE GENOMIC DNA]</scope>
    <source>
        <strain evidence="10">Ysfricsl-2016a</strain>
        <tissue evidence="10">Blood</tissue>
    </source>
</reference>
<dbReference type="InterPro" id="IPR047106">
    <property type="entry name" value="NFIL3-like_bZIP"/>
</dbReference>
<keyword evidence="5" id="KW-0539">Nucleus</keyword>
<dbReference type="InterPro" id="IPR004827">
    <property type="entry name" value="bZIP"/>
</dbReference>
<dbReference type="SUPFAM" id="SSF57959">
    <property type="entry name" value="Leucine zipper domain"/>
    <property type="match status" value="1"/>
</dbReference>
<dbReference type="InterPro" id="IPR047229">
    <property type="entry name" value="NFIL3-like"/>
</dbReference>
<evidence type="ECO:0000256" key="7">
    <source>
        <dbReference type="SAM" id="MobiDB-lite"/>
    </source>
</evidence>
<evidence type="ECO:0000256" key="2">
    <source>
        <dbReference type="ARBA" id="ARBA00023015"/>
    </source>
</evidence>
<proteinExistence type="inferred from homology"/>
<dbReference type="PROSITE" id="PS50217">
    <property type="entry name" value="BZIP"/>
    <property type="match status" value="1"/>
</dbReference>
<dbReference type="PROSITE" id="PS50157">
    <property type="entry name" value="ZINC_FINGER_C2H2_2"/>
    <property type="match status" value="1"/>
</dbReference>
<evidence type="ECO:0000256" key="5">
    <source>
        <dbReference type="ARBA" id="ARBA00023242"/>
    </source>
</evidence>
<dbReference type="EMBL" id="VEVO01000009">
    <property type="protein sequence ID" value="KAF0037803.1"/>
    <property type="molecule type" value="Genomic_DNA"/>
</dbReference>
<dbReference type="Gene3D" id="3.30.160.60">
    <property type="entry name" value="Classic Zinc Finger"/>
    <property type="match status" value="1"/>
</dbReference>
<dbReference type="CDD" id="cd21581">
    <property type="entry name" value="KLF1_N"/>
    <property type="match status" value="1"/>
</dbReference>
<dbReference type="InterPro" id="IPR046347">
    <property type="entry name" value="bZIP_sf"/>
</dbReference>
<dbReference type="SUPFAM" id="SSF57667">
    <property type="entry name" value="beta-beta-alpha zinc fingers"/>
    <property type="match status" value="1"/>
</dbReference>
<dbReference type="FunFam" id="1.20.5.170:FF:000025">
    <property type="entry name" value="nuclear factor interleukin-3-regulated protein-like"/>
    <property type="match status" value="1"/>
</dbReference>
<evidence type="ECO:0008006" key="12">
    <source>
        <dbReference type="Google" id="ProtNLM"/>
    </source>
</evidence>
<evidence type="ECO:0000313" key="11">
    <source>
        <dbReference type="Proteomes" id="UP000438429"/>
    </source>
</evidence>
<feature type="compositionally biased region" description="Pro residues" evidence="7">
    <location>
        <begin position="694"/>
        <end position="705"/>
    </location>
</feature>
<feature type="domain" description="BZIP" evidence="9">
    <location>
        <begin position="428"/>
        <end position="478"/>
    </location>
</feature>
<dbReference type="GO" id="GO:0003677">
    <property type="term" value="F:DNA binding"/>
    <property type="evidence" value="ECO:0007669"/>
    <property type="project" value="UniProtKB-KW"/>
</dbReference>